<keyword evidence="4" id="KW-0812">Transmembrane</keyword>
<evidence type="ECO:0000313" key="7">
    <source>
        <dbReference type="EMBL" id="KGG81458.1"/>
    </source>
</evidence>
<dbReference type="PANTHER" id="PTHR30627">
    <property type="entry name" value="PEPTIDOGLYCAN D,D-TRANSPEPTIDASE"/>
    <property type="match status" value="1"/>
</dbReference>
<dbReference type="Proteomes" id="UP000029622">
    <property type="component" value="Unassembled WGS sequence"/>
</dbReference>
<gene>
    <name evidence="7" type="ORF">Y919_00405</name>
</gene>
<evidence type="ECO:0000256" key="2">
    <source>
        <dbReference type="ARBA" id="ARBA00007171"/>
    </source>
</evidence>
<dbReference type="Pfam" id="PF00905">
    <property type="entry name" value="Transpeptidase"/>
    <property type="match status" value="1"/>
</dbReference>
<evidence type="ECO:0000259" key="5">
    <source>
        <dbReference type="Pfam" id="PF00905"/>
    </source>
</evidence>
<evidence type="ECO:0000313" key="8">
    <source>
        <dbReference type="Proteomes" id="UP000029622"/>
    </source>
</evidence>
<dbReference type="GO" id="GO:0008658">
    <property type="term" value="F:penicillin binding"/>
    <property type="evidence" value="ECO:0007669"/>
    <property type="project" value="InterPro"/>
</dbReference>
<proteinExistence type="inferred from homology"/>
<dbReference type="InterPro" id="IPR001460">
    <property type="entry name" value="PCN-bd_Tpept"/>
</dbReference>
<reference evidence="7 8" key="1">
    <citation type="submission" date="2013-12" db="EMBL/GenBank/DDBJ databases">
        <title>Draft genome sequence of Caloranaerobacter sp. H53214.</title>
        <authorList>
            <person name="Jiang L.J."/>
            <person name="Shao Z.Z."/>
            <person name="Long M.N."/>
        </authorList>
    </citation>
    <scope>NUCLEOTIDE SEQUENCE [LARGE SCALE GENOMIC DNA]</scope>
    <source>
        <strain evidence="7 8">H53214</strain>
    </source>
</reference>
<evidence type="ECO:0000256" key="1">
    <source>
        <dbReference type="ARBA" id="ARBA00004370"/>
    </source>
</evidence>
<sequence length="548" mass="61430">MKMRKRLIFFYCAALFIFGLIIVRLFYIQIIKGEEYKQAAIRQRTIEIKLKPSRGMIFDRNLIPLTNKNKIKTMFIFRNMYNEKELSKILKILDSKNSIEKYKILSNGNIIEIPLDKEADDLKKIGNLKGIYVKDKIKRYDGENVLSHVIGYVNKSENKGQSGIERAFDNILKLEDSYGKSALVVDGRKNLIPGIGMIDLLKKRNEKATGIKLTIDYNIQKIVERVMDSEKKNGAVIVADVKSGDILAMISRPNFDQENVVKYFNSDNMELYNKAVQVAYPPGSLFKIIVLAAALESGKVDLDKKYFCKGYEEIGNIKIACHSYKTGGHGEINLEEAFYNSCNSIFIQIGKIVGAKNIIQTAKKFGFGELINIGLLEEVKGNLPEGNDILGPAIGNISIGQGSIEVTPLQITNMIVTIANNGIMKDMSIVDSLVTEDGRVIKKIKRDKPKRILNSYYAKLIRRYMEKVVTMGTAKNISMEEIGGAAGKTGSAQAVYNKRETIHAWFAGYFPKDNPKYAITVLIENGISGGKTAAPIFEKIAKEIEKIE</sequence>
<evidence type="ECO:0000256" key="4">
    <source>
        <dbReference type="SAM" id="Phobius"/>
    </source>
</evidence>
<protein>
    <recommendedName>
        <fullName evidence="9">Penicillin-binding protein 2</fullName>
    </recommendedName>
</protein>
<comment type="similarity">
    <text evidence="2">Belongs to the transpeptidase family.</text>
</comment>
<dbReference type="GO" id="GO:0071555">
    <property type="term" value="P:cell wall organization"/>
    <property type="evidence" value="ECO:0007669"/>
    <property type="project" value="TreeGrafter"/>
</dbReference>
<dbReference type="Gene3D" id="3.90.1310.10">
    <property type="entry name" value="Penicillin-binding protein 2a (Domain 2)"/>
    <property type="match status" value="1"/>
</dbReference>
<keyword evidence="4" id="KW-1133">Transmembrane helix</keyword>
<dbReference type="Pfam" id="PF03717">
    <property type="entry name" value="PBP_dimer"/>
    <property type="match status" value="1"/>
</dbReference>
<dbReference type="InterPro" id="IPR036138">
    <property type="entry name" value="PBP_dimer_sf"/>
</dbReference>
<dbReference type="RefSeq" id="WP_035161229.1">
    <property type="nucleotide sequence ID" value="NZ_AZTB01000001.1"/>
</dbReference>
<name>A0A096BL00_9FIRM</name>
<organism evidence="7 8">
    <name type="scientific">Caloranaerobacter azorensis H53214</name>
    <dbReference type="NCBI Taxonomy" id="1156417"/>
    <lineage>
        <taxon>Bacteria</taxon>
        <taxon>Bacillati</taxon>
        <taxon>Bacillota</taxon>
        <taxon>Tissierellia</taxon>
        <taxon>Tissierellales</taxon>
        <taxon>Thermohalobacteraceae</taxon>
        <taxon>Caloranaerobacter</taxon>
    </lineage>
</organism>
<dbReference type="Gene3D" id="3.40.710.10">
    <property type="entry name" value="DD-peptidase/beta-lactamase superfamily"/>
    <property type="match status" value="1"/>
</dbReference>
<dbReference type="GO" id="GO:0005886">
    <property type="term" value="C:plasma membrane"/>
    <property type="evidence" value="ECO:0007669"/>
    <property type="project" value="TreeGrafter"/>
</dbReference>
<evidence type="ECO:0000259" key="6">
    <source>
        <dbReference type="Pfam" id="PF03717"/>
    </source>
</evidence>
<feature type="domain" description="Penicillin-binding protein dimerisation" evidence="6">
    <location>
        <begin position="50"/>
        <end position="183"/>
    </location>
</feature>
<comment type="subcellular location">
    <subcellularLocation>
        <location evidence="1">Membrane</location>
    </subcellularLocation>
</comment>
<keyword evidence="3 4" id="KW-0472">Membrane</keyword>
<dbReference type="SUPFAM" id="SSF56519">
    <property type="entry name" value="Penicillin binding protein dimerisation domain"/>
    <property type="match status" value="1"/>
</dbReference>
<dbReference type="InterPro" id="IPR012338">
    <property type="entry name" value="Beta-lactam/transpept-like"/>
</dbReference>
<comment type="caution">
    <text evidence="7">The sequence shown here is derived from an EMBL/GenBank/DDBJ whole genome shotgun (WGS) entry which is preliminary data.</text>
</comment>
<feature type="transmembrane region" description="Helical" evidence="4">
    <location>
        <begin position="7"/>
        <end position="27"/>
    </location>
</feature>
<dbReference type="EMBL" id="AZTB01000001">
    <property type="protein sequence ID" value="KGG81458.1"/>
    <property type="molecule type" value="Genomic_DNA"/>
</dbReference>
<dbReference type="SUPFAM" id="SSF56601">
    <property type="entry name" value="beta-lactamase/transpeptidase-like"/>
    <property type="match status" value="1"/>
</dbReference>
<dbReference type="STRING" id="1156417.Y919_00405"/>
<feature type="domain" description="Penicillin-binding protein transpeptidase" evidence="5">
    <location>
        <begin position="234"/>
        <end position="541"/>
    </location>
</feature>
<accession>A0A096BL00</accession>
<dbReference type="InterPro" id="IPR005311">
    <property type="entry name" value="PBP_dimer"/>
</dbReference>
<evidence type="ECO:0008006" key="9">
    <source>
        <dbReference type="Google" id="ProtNLM"/>
    </source>
</evidence>
<evidence type="ECO:0000256" key="3">
    <source>
        <dbReference type="ARBA" id="ARBA00023136"/>
    </source>
</evidence>
<dbReference type="InterPro" id="IPR050515">
    <property type="entry name" value="Beta-lactam/transpept"/>
</dbReference>
<dbReference type="AlphaFoldDB" id="A0A096BL00"/>